<proteinExistence type="predicted"/>
<accession>A0A915K033</accession>
<organism evidence="1 2">
    <name type="scientific">Romanomermis culicivorax</name>
    <name type="common">Nematode worm</name>
    <dbReference type="NCBI Taxonomy" id="13658"/>
    <lineage>
        <taxon>Eukaryota</taxon>
        <taxon>Metazoa</taxon>
        <taxon>Ecdysozoa</taxon>
        <taxon>Nematoda</taxon>
        <taxon>Enoplea</taxon>
        <taxon>Dorylaimia</taxon>
        <taxon>Mermithida</taxon>
        <taxon>Mermithoidea</taxon>
        <taxon>Mermithidae</taxon>
        <taxon>Romanomermis</taxon>
    </lineage>
</organism>
<sequence length="103" mass="11773">MPITYHILPYKGSHAHKQWQCCQGVVKIWIIFMHSHLVELPARITTQAGLTMPQENGCVTEKKEKSQSLQSMESLESLEFLESGQFVKLRNSFIACFSNYAIV</sequence>
<reference evidence="2" key="1">
    <citation type="submission" date="2022-11" db="UniProtKB">
        <authorList>
            <consortium name="WormBaseParasite"/>
        </authorList>
    </citation>
    <scope>IDENTIFICATION</scope>
</reference>
<evidence type="ECO:0000313" key="1">
    <source>
        <dbReference type="Proteomes" id="UP000887565"/>
    </source>
</evidence>
<protein>
    <submittedName>
        <fullName evidence="2">Uncharacterized protein</fullName>
    </submittedName>
</protein>
<evidence type="ECO:0000313" key="2">
    <source>
        <dbReference type="WBParaSite" id="nRc.2.0.1.t31664-RA"/>
    </source>
</evidence>
<dbReference type="Proteomes" id="UP000887565">
    <property type="component" value="Unplaced"/>
</dbReference>
<dbReference type="WBParaSite" id="nRc.2.0.1.t31664-RA">
    <property type="protein sequence ID" value="nRc.2.0.1.t31664-RA"/>
    <property type="gene ID" value="nRc.2.0.1.g31664"/>
</dbReference>
<dbReference type="AlphaFoldDB" id="A0A915K033"/>
<name>A0A915K033_ROMCU</name>
<keyword evidence="1" id="KW-1185">Reference proteome</keyword>